<gene>
    <name evidence="1" type="ORF">QQX98_000633</name>
</gene>
<evidence type="ECO:0000313" key="2">
    <source>
        <dbReference type="Proteomes" id="UP001498476"/>
    </source>
</evidence>
<evidence type="ECO:0000313" key="1">
    <source>
        <dbReference type="EMBL" id="KAK7424023.1"/>
    </source>
</evidence>
<dbReference type="EMBL" id="JAZAVJ010000006">
    <property type="protein sequence ID" value="KAK7424023.1"/>
    <property type="molecule type" value="Genomic_DNA"/>
</dbReference>
<comment type="caution">
    <text evidence="1">The sequence shown here is derived from an EMBL/GenBank/DDBJ whole genome shotgun (WGS) entry which is preliminary data.</text>
</comment>
<name>A0ABR1HTK7_9HYPO</name>
<reference evidence="1 2" key="1">
    <citation type="journal article" date="2025" name="Microbiol. Resour. Announc.">
        <title>Draft genome sequences for Neonectria magnoliae and Neonectria punicea, canker pathogens of Liriodendron tulipifera and Acer saccharum in West Virginia.</title>
        <authorList>
            <person name="Petronek H.M."/>
            <person name="Kasson M.T."/>
            <person name="Metheny A.M."/>
            <person name="Stauder C.M."/>
            <person name="Lovett B."/>
            <person name="Lynch S.C."/>
            <person name="Garnas J.R."/>
            <person name="Kasson L.R."/>
            <person name="Stajich J.E."/>
        </authorList>
    </citation>
    <scope>NUCLEOTIDE SEQUENCE [LARGE SCALE GENOMIC DNA]</scope>
    <source>
        <strain evidence="1 2">NRRL 64653</strain>
    </source>
</reference>
<proteinExistence type="predicted"/>
<protein>
    <submittedName>
        <fullName evidence="1">Uncharacterized protein</fullName>
    </submittedName>
</protein>
<keyword evidence="2" id="KW-1185">Reference proteome</keyword>
<organism evidence="1 2">
    <name type="scientific">Neonectria punicea</name>
    <dbReference type="NCBI Taxonomy" id="979145"/>
    <lineage>
        <taxon>Eukaryota</taxon>
        <taxon>Fungi</taxon>
        <taxon>Dikarya</taxon>
        <taxon>Ascomycota</taxon>
        <taxon>Pezizomycotina</taxon>
        <taxon>Sordariomycetes</taxon>
        <taxon>Hypocreomycetidae</taxon>
        <taxon>Hypocreales</taxon>
        <taxon>Nectriaceae</taxon>
        <taxon>Neonectria</taxon>
    </lineage>
</organism>
<accession>A0ABR1HTK7</accession>
<sequence>MTTYAKNISPACQGVATCAQQQKAAFDTYYLKTGQVHYFDKGKEPAKALRLDDLYGALTSLSLQFPTSMSDKNKKTAIQQGLNEYYQKKDSAAAYLLLCMNRSSQSSKNAVAWFDETQKILDGRVHVLQEALNGWKL</sequence>
<dbReference type="Proteomes" id="UP001498476">
    <property type="component" value="Unassembled WGS sequence"/>
</dbReference>